<feature type="domain" description="HTH araC/xylS-type" evidence="4">
    <location>
        <begin position="8"/>
        <end position="106"/>
    </location>
</feature>
<dbReference type="EMBL" id="BMFT01000003">
    <property type="protein sequence ID" value="GGH33839.1"/>
    <property type="molecule type" value="Genomic_DNA"/>
</dbReference>
<dbReference type="SMART" id="SM00342">
    <property type="entry name" value="HTH_ARAC"/>
    <property type="match status" value="1"/>
</dbReference>
<keyword evidence="6" id="KW-1185">Reference proteome</keyword>
<proteinExistence type="predicted"/>
<dbReference type="SUPFAM" id="SSF46689">
    <property type="entry name" value="Homeodomain-like"/>
    <property type="match status" value="2"/>
</dbReference>
<sequence length="294" mass="34345">MNYYERIQRSIDYIENNLENKIDIQNAAQESYMSLSNYYRMFFALVGYTVKEYIRCRRISLAAHFIANSNTPIIDIAVMYDFESGDSFSRAFKRITGYIPSEFRRLNKQYHFERVNILDKYFDIQDKELLDKYPDIKVLKELEPMKVAYYCYFGKEPEHGAFTVMIDWLNNSGLDINKQKLRIFGYNNPSPTSPDQKEYGYEVCVTIDDSVVVNDDKVQTKMLSGGLYAVVSVGQENNGDLGEEIAKAWGRFNNWMKDSKYVYGGFQWLEEHLGFDDHGNHTGGIELYMPVKQK</sequence>
<dbReference type="Proteomes" id="UP000659344">
    <property type="component" value="Unassembled WGS sequence"/>
</dbReference>
<keyword evidence="3" id="KW-0804">Transcription</keyword>
<dbReference type="InterPro" id="IPR011256">
    <property type="entry name" value="Reg_factor_effector_dom_sf"/>
</dbReference>
<name>A0ABQ1YPL2_9BACL</name>
<evidence type="ECO:0000259" key="4">
    <source>
        <dbReference type="PROSITE" id="PS01124"/>
    </source>
</evidence>
<dbReference type="PROSITE" id="PS01124">
    <property type="entry name" value="HTH_ARAC_FAMILY_2"/>
    <property type="match status" value="1"/>
</dbReference>
<evidence type="ECO:0000256" key="1">
    <source>
        <dbReference type="ARBA" id="ARBA00023015"/>
    </source>
</evidence>
<accession>A0ABQ1YPL2</accession>
<dbReference type="InterPro" id="IPR029441">
    <property type="entry name" value="Cass2"/>
</dbReference>
<dbReference type="InterPro" id="IPR010499">
    <property type="entry name" value="AraC_E-bd"/>
</dbReference>
<dbReference type="InterPro" id="IPR009057">
    <property type="entry name" value="Homeodomain-like_sf"/>
</dbReference>
<dbReference type="Gene3D" id="3.20.80.10">
    <property type="entry name" value="Regulatory factor, effector binding domain"/>
    <property type="match status" value="1"/>
</dbReference>
<comment type="caution">
    <text evidence="5">The sequence shown here is derived from an EMBL/GenBank/DDBJ whole genome shotgun (WGS) entry which is preliminary data.</text>
</comment>
<keyword evidence="1" id="KW-0805">Transcription regulation</keyword>
<organism evidence="5 6">
    <name type="scientific">Paenibacillus segetis</name>
    <dbReference type="NCBI Taxonomy" id="1325360"/>
    <lineage>
        <taxon>Bacteria</taxon>
        <taxon>Bacillati</taxon>
        <taxon>Bacillota</taxon>
        <taxon>Bacilli</taxon>
        <taxon>Bacillales</taxon>
        <taxon>Paenibacillaceae</taxon>
        <taxon>Paenibacillus</taxon>
    </lineage>
</organism>
<dbReference type="RefSeq" id="WP_188541575.1">
    <property type="nucleotide sequence ID" value="NZ_BMFT01000003.1"/>
</dbReference>
<dbReference type="Pfam" id="PF14526">
    <property type="entry name" value="Cass2"/>
    <property type="match status" value="1"/>
</dbReference>
<gene>
    <name evidence="5" type="ORF">GCM10008013_39240</name>
</gene>
<dbReference type="PANTHER" id="PTHR47504:SF5">
    <property type="entry name" value="RIGHT ORIGIN-BINDING PROTEIN"/>
    <property type="match status" value="1"/>
</dbReference>
<evidence type="ECO:0000256" key="2">
    <source>
        <dbReference type="ARBA" id="ARBA00023125"/>
    </source>
</evidence>
<dbReference type="PANTHER" id="PTHR47504">
    <property type="entry name" value="RIGHT ORIGIN-BINDING PROTEIN"/>
    <property type="match status" value="1"/>
</dbReference>
<dbReference type="Gene3D" id="1.10.10.60">
    <property type="entry name" value="Homeodomain-like"/>
    <property type="match status" value="2"/>
</dbReference>
<dbReference type="Pfam" id="PF12833">
    <property type="entry name" value="HTH_18"/>
    <property type="match status" value="1"/>
</dbReference>
<dbReference type="SUPFAM" id="SSF55136">
    <property type="entry name" value="Probable bacterial effector-binding domain"/>
    <property type="match status" value="1"/>
</dbReference>
<reference evidence="6" key="1">
    <citation type="journal article" date="2019" name="Int. J. Syst. Evol. Microbiol.">
        <title>The Global Catalogue of Microorganisms (GCM) 10K type strain sequencing project: providing services to taxonomists for standard genome sequencing and annotation.</title>
        <authorList>
            <consortium name="The Broad Institute Genomics Platform"/>
            <consortium name="The Broad Institute Genome Sequencing Center for Infectious Disease"/>
            <person name="Wu L."/>
            <person name="Ma J."/>
        </authorList>
    </citation>
    <scope>NUCLEOTIDE SEQUENCE [LARGE SCALE GENOMIC DNA]</scope>
    <source>
        <strain evidence="6">CGMCC 1.12769</strain>
    </source>
</reference>
<dbReference type="InterPro" id="IPR050959">
    <property type="entry name" value="MarA-like"/>
</dbReference>
<evidence type="ECO:0000256" key="3">
    <source>
        <dbReference type="ARBA" id="ARBA00023163"/>
    </source>
</evidence>
<evidence type="ECO:0000313" key="5">
    <source>
        <dbReference type="EMBL" id="GGH33839.1"/>
    </source>
</evidence>
<keyword evidence="2" id="KW-0238">DNA-binding</keyword>
<protein>
    <recommendedName>
        <fullName evidence="4">HTH araC/xylS-type domain-containing protein</fullName>
    </recommendedName>
</protein>
<dbReference type="InterPro" id="IPR018060">
    <property type="entry name" value="HTH_AraC"/>
</dbReference>
<evidence type="ECO:0000313" key="6">
    <source>
        <dbReference type="Proteomes" id="UP000659344"/>
    </source>
</evidence>
<dbReference type="SMART" id="SM00871">
    <property type="entry name" value="AraC_E_bind"/>
    <property type="match status" value="1"/>
</dbReference>